<feature type="domain" description="Xylose isomerase-like TIM barrel" evidence="1">
    <location>
        <begin position="21"/>
        <end position="94"/>
    </location>
</feature>
<protein>
    <submittedName>
        <fullName evidence="2">Sugar phosphate isomerases/epimerases familyprotein YcjR</fullName>
    </submittedName>
</protein>
<dbReference type="EMBL" id="UGXD01000002">
    <property type="protein sequence ID" value="SUG33163.1"/>
    <property type="molecule type" value="Genomic_DNA"/>
</dbReference>
<dbReference type="Gene3D" id="3.20.20.150">
    <property type="entry name" value="Divalent-metal-dependent TIM barrel enzymes"/>
    <property type="match status" value="1"/>
</dbReference>
<proteinExistence type="predicted"/>
<name>A0A379SU93_SALER</name>
<dbReference type="InterPro" id="IPR036237">
    <property type="entry name" value="Xyl_isomerase-like_sf"/>
</dbReference>
<dbReference type="Pfam" id="PF01261">
    <property type="entry name" value="AP_endonuc_2"/>
    <property type="match status" value="1"/>
</dbReference>
<sequence length="126" mass="13769">MKIGTQNQAFFPENILEKFLYIKEMGFDGFEIDGKLLVNNLAEVKAAIKETGLPVTTACGGYDGWIGDFIEERRLNGLKQIERILEALAEVGGPGNHCACRMGHVYLPSAANDLAAEPGRRSQNGQ</sequence>
<keyword evidence="2" id="KW-0413">Isomerase</keyword>
<evidence type="ECO:0000313" key="2">
    <source>
        <dbReference type="EMBL" id="SUG33163.1"/>
    </source>
</evidence>
<dbReference type="InterPro" id="IPR013022">
    <property type="entry name" value="Xyl_isomerase-like_TIM-brl"/>
</dbReference>
<dbReference type="GO" id="GO:0016853">
    <property type="term" value="F:isomerase activity"/>
    <property type="evidence" value="ECO:0007669"/>
    <property type="project" value="UniProtKB-KW"/>
</dbReference>
<dbReference type="SUPFAM" id="SSF51658">
    <property type="entry name" value="Xylose isomerase-like"/>
    <property type="match status" value="1"/>
</dbReference>
<reference evidence="2 3" key="1">
    <citation type="submission" date="2018-06" db="EMBL/GenBank/DDBJ databases">
        <authorList>
            <consortium name="Pathogen Informatics"/>
            <person name="Doyle S."/>
        </authorList>
    </citation>
    <scope>NUCLEOTIDE SEQUENCE [LARGE SCALE GENOMIC DNA]</scope>
    <source>
        <strain evidence="2 3">NCTC7304</strain>
    </source>
</reference>
<accession>A0A379SU93</accession>
<organism evidence="2 3">
    <name type="scientific">Salmonella enterica subsp. arizonae</name>
    <dbReference type="NCBI Taxonomy" id="59203"/>
    <lineage>
        <taxon>Bacteria</taxon>
        <taxon>Pseudomonadati</taxon>
        <taxon>Pseudomonadota</taxon>
        <taxon>Gammaproteobacteria</taxon>
        <taxon>Enterobacterales</taxon>
        <taxon>Enterobacteriaceae</taxon>
        <taxon>Salmonella</taxon>
    </lineage>
</organism>
<dbReference type="Proteomes" id="UP000254762">
    <property type="component" value="Unassembled WGS sequence"/>
</dbReference>
<evidence type="ECO:0000313" key="3">
    <source>
        <dbReference type="Proteomes" id="UP000254762"/>
    </source>
</evidence>
<evidence type="ECO:0000259" key="1">
    <source>
        <dbReference type="Pfam" id="PF01261"/>
    </source>
</evidence>
<dbReference type="AlphaFoldDB" id="A0A379SU93"/>
<gene>
    <name evidence="2" type="ORF">NCTC7304_02633</name>
</gene>